<gene>
    <name evidence="1" type="ORF">UFOVP1636_62</name>
</gene>
<accession>A0A6J5T2G3</accession>
<organism evidence="1">
    <name type="scientific">uncultured Caudovirales phage</name>
    <dbReference type="NCBI Taxonomy" id="2100421"/>
    <lineage>
        <taxon>Viruses</taxon>
        <taxon>Duplodnaviria</taxon>
        <taxon>Heunggongvirae</taxon>
        <taxon>Uroviricota</taxon>
        <taxon>Caudoviricetes</taxon>
        <taxon>Peduoviridae</taxon>
        <taxon>Maltschvirus</taxon>
        <taxon>Maltschvirus maltsch</taxon>
    </lineage>
</organism>
<dbReference type="EMBL" id="LR797503">
    <property type="protein sequence ID" value="CAB4220867.1"/>
    <property type="molecule type" value="Genomic_DNA"/>
</dbReference>
<evidence type="ECO:0000313" key="1">
    <source>
        <dbReference type="EMBL" id="CAB4220867.1"/>
    </source>
</evidence>
<reference evidence="1" key="1">
    <citation type="submission" date="2020-05" db="EMBL/GenBank/DDBJ databases">
        <authorList>
            <person name="Chiriac C."/>
            <person name="Salcher M."/>
            <person name="Ghai R."/>
            <person name="Kavagutti S V."/>
        </authorList>
    </citation>
    <scope>NUCLEOTIDE SEQUENCE</scope>
</reference>
<sequence>MSNDKSFRVAGVSTVKGNYKVRFANDLSRVKVLMKTGHTEIELCELPSAMSKGEAVTFLKTTELVNRPEYLQAIEAADAKYNQDAKTVVVTKAKPSLSNIKARGTKNTASVGTKAPEAA</sequence>
<protein>
    <submittedName>
        <fullName evidence="1">Uncharacterized protein</fullName>
    </submittedName>
</protein>
<proteinExistence type="predicted"/>
<name>A0A6J5T2G3_9CAUD</name>